<keyword evidence="1" id="KW-0472">Membrane</keyword>
<gene>
    <name evidence="2" type="ORF">CSC3H3_04685</name>
</gene>
<keyword evidence="1" id="KW-1133">Transmembrane helix</keyword>
<sequence>MIATAGFEGLVDRDIWYKSVKVNLYFGLGYLFDGLCFWLGNFRPLQAKLSTLGFVGLINFLF</sequence>
<evidence type="ECO:0000313" key="3">
    <source>
        <dbReference type="Proteomes" id="UP000233458"/>
    </source>
</evidence>
<dbReference type="Proteomes" id="UP000233458">
    <property type="component" value="Chromosome"/>
</dbReference>
<feature type="transmembrane region" description="Helical" evidence="1">
    <location>
        <begin position="22"/>
        <end position="40"/>
    </location>
</feature>
<evidence type="ECO:0000256" key="1">
    <source>
        <dbReference type="SAM" id="Phobius"/>
    </source>
</evidence>
<protein>
    <submittedName>
        <fullName evidence="2">Uncharacterized protein</fullName>
    </submittedName>
</protein>
<accession>A0ABM6Q6E1</accession>
<proteinExistence type="predicted"/>
<dbReference type="EMBL" id="CP024199">
    <property type="protein sequence ID" value="AUG52098.1"/>
    <property type="molecule type" value="Genomic_DNA"/>
</dbReference>
<name>A0ABM6Q6E1_9PROT</name>
<keyword evidence="1" id="KW-0812">Transmembrane</keyword>
<reference evidence="2 3" key="1">
    <citation type="submission" date="2017-10" db="EMBL/GenBank/DDBJ databases">
        <title>Biodiversity and function of Thalassospira species in the particle-attached aromatic-hydrocarbon-degrading consortia from the surface seawater of the China South Sea.</title>
        <authorList>
            <person name="Dong C."/>
            <person name="Liu R."/>
            <person name="Shao Z."/>
        </authorList>
    </citation>
    <scope>NUCLEOTIDE SEQUENCE [LARGE SCALE GENOMIC DNA]</scope>
    <source>
        <strain evidence="2 3">CSC3H3</strain>
    </source>
</reference>
<evidence type="ECO:0000313" key="2">
    <source>
        <dbReference type="EMBL" id="AUG52098.1"/>
    </source>
</evidence>
<keyword evidence="3" id="KW-1185">Reference proteome</keyword>
<organism evidence="2 3">
    <name type="scientific">Thalassospira marina</name>
    <dbReference type="NCBI Taxonomy" id="2048283"/>
    <lineage>
        <taxon>Bacteria</taxon>
        <taxon>Pseudomonadati</taxon>
        <taxon>Pseudomonadota</taxon>
        <taxon>Alphaproteobacteria</taxon>
        <taxon>Rhodospirillales</taxon>
        <taxon>Thalassospiraceae</taxon>
        <taxon>Thalassospira</taxon>
    </lineage>
</organism>